<keyword evidence="1" id="KW-0812">Transmembrane</keyword>
<dbReference type="AlphaFoldDB" id="A0A2U2MR11"/>
<evidence type="ECO:0000313" key="3">
    <source>
        <dbReference type="Proteomes" id="UP000245753"/>
    </source>
</evidence>
<accession>A0A2U2MR11</accession>
<keyword evidence="3" id="KW-1185">Reference proteome</keyword>
<comment type="caution">
    <text evidence="2">The sequence shown here is derived from an EMBL/GenBank/DDBJ whole genome shotgun (WGS) entry which is preliminary data.</text>
</comment>
<sequence length="134" mass="15194">MPAPVNVAYLTTSPWVGEHWIMLLAVVLLGELAAMLAFSRCWTSKLDPGNMPCRLMVQVEDPMGARGRPRVFIIARWMLYYVLFIGAGTLIMVTQSSWAGLVGFVIAPSMMLMFERFYLFAPLTERRNYVIVDE</sequence>
<feature type="transmembrane region" description="Helical" evidence="1">
    <location>
        <begin position="71"/>
        <end position="92"/>
    </location>
</feature>
<name>A0A2U2MR11_9BIFI</name>
<dbReference type="Proteomes" id="UP000245753">
    <property type="component" value="Unassembled WGS sequence"/>
</dbReference>
<organism evidence="2 3">
    <name type="scientific">Bifidobacterium catulorum</name>
    <dbReference type="NCBI Taxonomy" id="1630173"/>
    <lineage>
        <taxon>Bacteria</taxon>
        <taxon>Bacillati</taxon>
        <taxon>Actinomycetota</taxon>
        <taxon>Actinomycetes</taxon>
        <taxon>Bifidobacteriales</taxon>
        <taxon>Bifidobacteriaceae</taxon>
        <taxon>Bifidobacterium</taxon>
    </lineage>
</organism>
<feature type="transmembrane region" description="Helical" evidence="1">
    <location>
        <begin position="98"/>
        <end position="119"/>
    </location>
</feature>
<evidence type="ECO:0008006" key="4">
    <source>
        <dbReference type="Google" id="ProtNLM"/>
    </source>
</evidence>
<keyword evidence="1" id="KW-0472">Membrane</keyword>
<dbReference type="EMBL" id="QFFN01000028">
    <property type="protein sequence ID" value="PWG59269.1"/>
    <property type="molecule type" value="Genomic_DNA"/>
</dbReference>
<proteinExistence type="predicted"/>
<keyword evidence="1" id="KW-1133">Transmembrane helix</keyword>
<reference evidence="2 3" key="1">
    <citation type="journal article" date="2018" name="Int. J. Syst. Evol. Microbiol.">
        <title>Bifidobacterium catulorum sp. nov., a novel taxon from the faeces of the baby common marmoset (Callithrix jacchus).</title>
        <authorList>
            <person name="Modesto M."/>
            <person name="Michelini S."/>
            <person name="Oki K."/>
            <person name="Biavati B."/>
            <person name="Watanabe K."/>
            <person name="Mattarelli P."/>
        </authorList>
    </citation>
    <scope>NUCLEOTIDE SEQUENCE [LARGE SCALE GENOMIC DNA]</scope>
    <source>
        <strain evidence="2 3">MRM 8.19</strain>
    </source>
</reference>
<evidence type="ECO:0000313" key="2">
    <source>
        <dbReference type="EMBL" id="PWG59269.1"/>
    </source>
</evidence>
<dbReference type="RefSeq" id="WP_109137852.1">
    <property type="nucleotide sequence ID" value="NZ_QFFN01000028.1"/>
</dbReference>
<gene>
    <name evidence="2" type="ORF">DF200_08520</name>
</gene>
<feature type="transmembrane region" description="Helical" evidence="1">
    <location>
        <begin position="20"/>
        <end position="38"/>
    </location>
</feature>
<protein>
    <recommendedName>
        <fullName evidence="4">Transmembrane protein</fullName>
    </recommendedName>
</protein>
<evidence type="ECO:0000256" key="1">
    <source>
        <dbReference type="SAM" id="Phobius"/>
    </source>
</evidence>